<dbReference type="OrthoDB" id="5790493at2"/>
<dbReference type="AlphaFoldDB" id="A0A2I1DIR5"/>
<evidence type="ECO:0000313" key="5">
    <source>
        <dbReference type="Proteomes" id="UP000234329"/>
    </source>
</evidence>
<feature type="region of interest" description="Disordered" evidence="2">
    <location>
        <begin position="1"/>
        <end position="131"/>
    </location>
</feature>
<dbReference type="InterPro" id="IPR001482">
    <property type="entry name" value="T2SS/T4SS_dom"/>
</dbReference>
<dbReference type="EMBL" id="MXAV01000051">
    <property type="protein sequence ID" value="PKY09761.1"/>
    <property type="molecule type" value="Genomic_DNA"/>
</dbReference>
<gene>
    <name evidence="4" type="ORF">B1757_13250</name>
</gene>
<feature type="region of interest" description="Disordered" evidence="2">
    <location>
        <begin position="485"/>
        <end position="517"/>
    </location>
</feature>
<dbReference type="SUPFAM" id="SSF52540">
    <property type="entry name" value="P-loop containing nucleoside triphosphate hydrolases"/>
    <property type="match status" value="1"/>
</dbReference>
<feature type="compositionally biased region" description="Low complexity" evidence="2">
    <location>
        <begin position="108"/>
        <end position="122"/>
    </location>
</feature>
<organism evidence="4 5">
    <name type="scientific">Acidithiobacillus marinus</name>
    <dbReference type="NCBI Taxonomy" id="187490"/>
    <lineage>
        <taxon>Bacteria</taxon>
        <taxon>Pseudomonadati</taxon>
        <taxon>Pseudomonadota</taxon>
        <taxon>Acidithiobacillia</taxon>
        <taxon>Acidithiobacillales</taxon>
        <taxon>Acidithiobacillaceae</taxon>
        <taxon>Acidithiobacillus</taxon>
    </lineage>
</organism>
<comment type="similarity">
    <text evidence="1">Belongs to the GSP E family.</text>
</comment>
<dbReference type="InParanoid" id="A0A2I1DIR5"/>
<protein>
    <recommendedName>
        <fullName evidence="3">Bacterial type II secretion system protein E domain-containing protein</fullName>
    </recommendedName>
</protein>
<dbReference type="InterPro" id="IPR027417">
    <property type="entry name" value="P-loop_NTPase"/>
</dbReference>
<dbReference type="Proteomes" id="UP000234329">
    <property type="component" value="Unassembled WGS sequence"/>
</dbReference>
<dbReference type="Pfam" id="PF00437">
    <property type="entry name" value="T2SSE"/>
    <property type="match status" value="1"/>
</dbReference>
<feature type="compositionally biased region" description="Basic and acidic residues" evidence="2">
    <location>
        <begin position="57"/>
        <end position="70"/>
    </location>
</feature>
<feature type="domain" description="Bacterial type II secretion system protein E" evidence="3">
    <location>
        <begin position="424"/>
        <end position="563"/>
    </location>
</feature>
<keyword evidence="5" id="KW-1185">Reference proteome</keyword>
<dbReference type="RefSeq" id="WP_101538780.1">
    <property type="nucleotide sequence ID" value="NZ_MXAV01000051.1"/>
</dbReference>
<proteinExistence type="inferred from homology"/>
<dbReference type="Gene3D" id="3.40.50.300">
    <property type="entry name" value="P-loop containing nucleotide triphosphate hydrolases"/>
    <property type="match status" value="1"/>
</dbReference>
<reference evidence="4 5" key="1">
    <citation type="submission" date="2017-03" db="EMBL/GenBank/DDBJ databases">
        <title>Draft genime sequence of the acidophilic sulfur-oxidizing bacterium Acidithiobacillus sp. SH, isolated from seawater.</title>
        <authorList>
            <person name="Sharmin S."/>
            <person name="Tokuhisa M."/>
            <person name="Kanao T."/>
            <person name="Kamimura K."/>
        </authorList>
    </citation>
    <scope>NUCLEOTIDE SEQUENCE [LARGE SCALE GENOMIC DNA]</scope>
    <source>
        <strain evidence="4 5">SH</strain>
    </source>
</reference>
<name>A0A2I1DIR5_9PROT</name>
<sequence length="597" mass="66167">MDFGSHIDKKQSETAKKPEERTEEAHQSIQKPDTFPDFFDGEPPRTVIDEDAPPLDSQKDDAEHPFRPELLDDQSNEAEEIPVIQQPEIKPGPQQTQAVIEKRKPQADRQQPASRSPQPQDQKPSVDCGKLPSESRLAKLLQAENQSPHCLLTRANLHLVLDGMETAYYDWQPWILYRRDQEGSLGLKVAATKKSDPEILRPEVTKVMESALGIMPDVVEWMVVSEAELKKLTAINLSARTFIKNILDQKFAAATEIKESMRAIAATGFYASTHAITIHRHYGRVERYAIDQETFSYLKNTLQDAAATNGQMILMECEPFAQAETPLPVLIEQMDAQSAAILTKMTTKNSGVVVVAGTRNTNTLETAVSLAGAVRAQNTLAGSIGTHIDSPNWVTITPNNAEVSPVSSVVMRIVESEKPRFGQLAQRIANAGKMVVIALEASSIAEAITRLVDNGMSIDFAVNSVHLVALQTSLPTLCDDCAQPDDRESTNNHLAENTAWRRSMGDQTQRKTRRKGHGCPTCNNTGYTGQITLLEGIEVAECEKDVKKSIQRRDMVDVMSSINVQKRLWAASITYLVTGEIDSRDMEKNVQRTLFGK</sequence>
<comment type="caution">
    <text evidence="4">The sequence shown here is derived from an EMBL/GenBank/DDBJ whole genome shotgun (WGS) entry which is preliminary data.</text>
</comment>
<evidence type="ECO:0000256" key="1">
    <source>
        <dbReference type="ARBA" id="ARBA00006611"/>
    </source>
</evidence>
<feature type="compositionally biased region" description="Basic and acidic residues" evidence="2">
    <location>
        <begin position="1"/>
        <end position="26"/>
    </location>
</feature>
<evidence type="ECO:0000256" key="2">
    <source>
        <dbReference type="SAM" id="MobiDB-lite"/>
    </source>
</evidence>
<feature type="compositionally biased region" description="Acidic residues" evidence="2">
    <location>
        <begin position="71"/>
        <end position="80"/>
    </location>
</feature>
<evidence type="ECO:0000313" key="4">
    <source>
        <dbReference type="EMBL" id="PKY09761.1"/>
    </source>
</evidence>
<accession>A0A2I1DIR5</accession>
<evidence type="ECO:0000259" key="3">
    <source>
        <dbReference type="Pfam" id="PF00437"/>
    </source>
</evidence>